<dbReference type="AlphaFoldDB" id="A0A0G4EXJ4"/>
<dbReference type="VEuPathDB" id="CryptoDB:Vbra_13896"/>
<feature type="domain" description="Methyltransferase type 11" evidence="1">
    <location>
        <begin position="83"/>
        <end position="187"/>
    </location>
</feature>
<dbReference type="OrthoDB" id="416496at2759"/>
<dbReference type="PANTHER" id="PTHR42912">
    <property type="entry name" value="METHYLTRANSFERASE"/>
    <property type="match status" value="1"/>
</dbReference>
<dbReference type="EMBL" id="CDMY01000341">
    <property type="protein sequence ID" value="CEM03431.1"/>
    <property type="molecule type" value="Genomic_DNA"/>
</dbReference>
<dbReference type="InterPro" id="IPR013216">
    <property type="entry name" value="Methyltransf_11"/>
</dbReference>
<dbReference type="STRING" id="1169540.A0A0G4EXJ4"/>
<proteinExistence type="predicted"/>
<dbReference type="Pfam" id="PF08241">
    <property type="entry name" value="Methyltransf_11"/>
    <property type="match status" value="1"/>
</dbReference>
<dbReference type="Proteomes" id="UP000041254">
    <property type="component" value="Unassembled WGS sequence"/>
</dbReference>
<evidence type="ECO:0000313" key="2">
    <source>
        <dbReference type="EMBL" id="CEM03431.1"/>
    </source>
</evidence>
<gene>
    <name evidence="2" type="ORF">Vbra_13896</name>
</gene>
<dbReference type="Gene3D" id="3.40.50.150">
    <property type="entry name" value="Vaccinia Virus protein VP39"/>
    <property type="match status" value="1"/>
</dbReference>
<protein>
    <recommendedName>
        <fullName evidence="1">Methyltransferase type 11 domain-containing protein</fullName>
    </recommendedName>
</protein>
<dbReference type="InParanoid" id="A0A0G4EXJ4"/>
<accession>A0A0G4EXJ4</accession>
<dbReference type="InterPro" id="IPR029063">
    <property type="entry name" value="SAM-dependent_MTases_sf"/>
</dbReference>
<evidence type="ECO:0000313" key="3">
    <source>
        <dbReference type="Proteomes" id="UP000041254"/>
    </source>
</evidence>
<dbReference type="SUPFAM" id="SSF53335">
    <property type="entry name" value="S-adenosyl-L-methionine-dependent methyltransferases"/>
    <property type="match status" value="1"/>
</dbReference>
<evidence type="ECO:0000259" key="1">
    <source>
        <dbReference type="Pfam" id="PF08241"/>
    </source>
</evidence>
<dbReference type="PhylomeDB" id="A0A0G4EXJ4"/>
<dbReference type="CDD" id="cd02440">
    <property type="entry name" value="AdoMet_MTases"/>
    <property type="match status" value="1"/>
</dbReference>
<dbReference type="GO" id="GO:0008757">
    <property type="term" value="F:S-adenosylmethionine-dependent methyltransferase activity"/>
    <property type="evidence" value="ECO:0007669"/>
    <property type="project" value="InterPro"/>
</dbReference>
<name>A0A0G4EXJ4_VITBC</name>
<dbReference type="PANTHER" id="PTHR42912:SF80">
    <property type="entry name" value="METHYLTRANSFERASE DOMAIN-CONTAINING PROTEIN"/>
    <property type="match status" value="1"/>
</dbReference>
<organism evidence="2 3">
    <name type="scientific">Vitrella brassicaformis (strain CCMP3155)</name>
    <dbReference type="NCBI Taxonomy" id="1169540"/>
    <lineage>
        <taxon>Eukaryota</taxon>
        <taxon>Sar</taxon>
        <taxon>Alveolata</taxon>
        <taxon>Colpodellida</taxon>
        <taxon>Vitrellaceae</taxon>
        <taxon>Vitrella</taxon>
    </lineage>
</organism>
<reference evidence="2 3" key="1">
    <citation type="submission" date="2014-11" db="EMBL/GenBank/DDBJ databases">
        <authorList>
            <person name="Zhu J."/>
            <person name="Qi W."/>
            <person name="Song R."/>
        </authorList>
    </citation>
    <scope>NUCLEOTIDE SEQUENCE [LARGE SCALE GENOMIC DNA]</scope>
</reference>
<keyword evidence="3" id="KW-1185">Reference proteome</keyword>
<dbReference type="InterPro" id="IPR050508">
    <property type="entry name" value="Methyltransf_Superfamily"/>
</dbReference>
<sequence>MNMFKTVVKAVLGVQFLGMGFYLRWLYEQRSRSDADTTPATETDRLQAFDYMADKYEAAFRGFEGLFADSRESVVRRARGHVLDMCSGNGQNFVVLGKVPTIKSLTCVECLDSMLSTIKNKLDDQELERKPLHYPIYVFKADAERLPFPDQSFDSVLGALTLSSVEHPDEVLFEMSRVCKPGGRILIFDYHKPHWKPLHIVYTWFTEASTESVKEFGLTQDRDLIGLMRRMHFPIRTWRGRHGGAVMEISAAPIPNEYMPVIRERLNYKRDKIERDSADETAARTKKLAEEREKSMGGINIYSGGIAQGAYADWASFKPMKLEDNPIIRQTVDVDALQPQTPTHAPAAAAAAEGQRAKPRQGLFSLLSTPAELLVFASAQKGTTTAMATDMDESPTEEEIRLNQPTLERPFVNPNINSGAETLTFGRRPRTGPLKDLQPSLVYVYVPLQLLEIPGVKKAEAPEPRRDRGSFEYFVETDNKLLNHLGWIWEQFSPLAWGFRRFTKADGIDPGE</sequence>